<accession>A0A212J190</accession>
<sequence>MDTLGIVDSRSIAAGAELADIMLKAAPVTLVRASVVCAGRFLILVGGDREAVDASVQAARATEARLAGSYVVSNVSSQVLNVLRRMPAEIGGAALGVVECRNAADSVIAADKAVKQAEVSLMRMVLGQGISGKSYFVLTGDVAAVREAAAAAADVLGNNLMRMVVIPQPDPEVVNALAGTARRSANDAQQ</sequence>
<evidence type="ECO:0000313" key="5">
    <source>
        <dbReference type="EMBL" id="SBV93236.1"/>
    </source>
</evidence>
<comment type="subcellular location">
    <subcellularLocation>
        <location evidence="1">Bacterial microcompartment</location>
    </subcellularLocation>
</comment>
<dbReference type="PROSITE" id="PS51930">
    <property type="entry name" value="BMC_2"/>
    <property type="match status" value="2"/>
</dbReference>
<dbReference type="InterPro" id="IPR000249">
    <property type="entry name" value="BMC_dom"/>
</dbReference>
<feature type="domain" description="BMC" evidence="4">
    <location>
        <begin position="3"/>
        <end position="87"/>
    </location>
</feature>
<dbReference type="InterPro" id="IPR050575">
    <property type="entry name" value="BMC_shell"/>
</dbReference>
<dbReference type="InterPro" id="IPR011238">
    <property type="entry name" value="Micro_shell_prot_PduT"/>
</dbReference>
<feature type="domain" description="BMC" evidence="4">
    <location>
        <begin position="94"/>
        <end position="178"/>
    </location>
</feature>
<evidence type="ECO:0000256" key="3">
    <source>
        <dbReference type="PROSITE-ProRule" id="PRU01278"/>
    </source>
</evidence>
<protein>
    <submittedName>
        <fullName evidence="5">Microcompartments protein</fullName>
    </submittedName>
</protein>
<name>A0A212J190_9BACT</name>
<dbReference type="Gene3D" id="3.30.70.1710">
    <property type="match status" value="2"/>
</dbReference>
<dbReference type="PANTHER" id="PTHR33941">
    <property type="entry name" value="PROPANEDIOL UTILIZATION PROTEIN PDUA"/>
    <property type="match status" value="1"/>
</dbReference>
<gene>
    <name evidence="5" type="ORF">KM92DES2_10374</name>
</gene>
<keyword evidence="2" id="KW-1283">Bacterial microcompartment</keyword>
<organism evidence="5">
    <name type="scientific">uncultured Desulfovibrio sp</name>
    <dbReference type="NCBI Taxonomy" id="167968"/>
    <lineage>
        <taxon>Bacteria</taxon>
        <taxon>Pseudomonadati</taxon>
        <taxon>Thermodesulfobacteriota</taxon>
        <taxon>Desulfovibrionia</taxon>
        <taxon>Desulfovibrionales</taxon>
        <taxon>Desulfovibrionaceae</taxon>
        <taxon>Desulfovibrio</taxon>
        <taxon>environmental samples</taxon>
    </lineage>
</organism>
<dbReference type="GO" id="GO:0031469">
    <property type="term" value="C:bacterial microcompartment"/>
    <property type="evidence" value="ECO:0007669"/>
    <property type="project" value="UniProtKB-SubCell"/>
</dbReference>
<dbReference type="SUPFAM" id="SSF143414">
    <property type="entry name" value="CcmK-like"/>
    <property type="match status" value="2"/>
</dbReference>
<evidence type="ECO:0000256" key="1">
    <source>
        <dbReference type="ARBA" id="ARBA00024322"/>
    </source>
</evidence>
<evidence type="ECO:0000256" key="2">
    <source>
        <dbReference type="ARBA" id="ARBA00024446"/>
    </source>
</evidence>
<dbReference type="PANTHER" id="PTHR33941:SF11">
    <property type="entry name" value="BACTERIAL MICROCOMPARTMENT SHELL PROTEIN PDUJ"/>
    <property type="match status" value="1"/>
</dbReference>
<dbReference type="Pfam" id="PF00936">
    <property type="entry name" value="BMC"/>
    <property type="match status" value="2"/>
</dbReference>
<dbReference type="RefSeq" id="WP_227117584.1">
    <property type="nucleotide sequence ID" value="NZ_LT598928.1"/>
</dbReference>
<dbReference type="PIRSF" id="PIRSF034834">
    <property type="entry name" value="PduT"/>
    <property type="match status" value="1"/>
</dbReference>
<dbReference type="InterPro" id="IPR037233">
    <property type="entry name" value="CcmK-like_sf"/>
</dbReference>
<dbReference type="EMBL" id="FLUP01000001">
    <property type="protein sequence ID" value="SBV93236.1"/>
    <property type="molecule type" value="Genomic_DNA"/>
</dbReference>
<dbReference type="AlphaFoldDB" id="A0A212J190"/>
<dbReference type="CDD" id="cd07053">
    <property type="entry name" value="BMC_PduT_repeat1"/>
    <property type="match status" value="1"/>
</dbReference>
<dbReference type="SMART" id="SM00877">
    <property type="entry name" value="BMC"/>
    <property type="match status" value="2"/>
</dbReference>
<proteinExistence type="inferred from homology"/>
<reference evidence="5" key="1">
    <citation type="submission" date="2016-04" db="EMBL/GenBank/DDBJ databases">
        <authorList>
            <person name="Evans L.H."/>
            <person name="Alamgir A."/>
            <person name="Owens N."/>
            <person name="Weber N.D."/>
            <person name="Virtaneva K."/>
            <person name="Barbian K."/>
            <person name="Babar A."/>
            <person name="Rosenke K."/>
        </authorList>
    </citation>
    <scope>NUCLEOTIDE SEQUENCE</scope>
    <source>
        <strain evidence="5">92-2</strain>
    </source>
</reference>
<comment type="similarity">
    <text evidence="3">Belongs to the bacterial microcompartments protein family.</text>
</comment>
<dbReference type="InterPro" id="IPR044872">
    <property type="entry name" value="CcmK/CsoS1_BMC"/>
</dbReference>
<evidence type="ECO:0000259" key="4">
    <source>
        <dbReference type="PROSITE" id="PS51930"/>
    </source>
</evidence>